<gene>
    <name evidence="1" type="ORF">Mtai_v1c12740</name>
</gene>
<name>A0ABN5LWN5_9DEIN</name>
<proteinExistence type="predicted"/>
<accession>A0ABN5LWN5</accession>
<dbReference type="EMBL" id="CP021130">
    <property type="protein sequence ID" value="AWR86516.1"/>
    <property type="molecule type" value="Genomic_DNA"/>
</dbReference>
<organism evidence="1 2">
    <name type="scientific">Meiothermus taiwanensis WR-220</name>
    <dbReference type="NCBI Taxonomy" id="1339250"/>
    <lineage>
        <taxon>Bacteria</taxon>
        <taxon>Thermotogati</taxon>
        <taxon>Deinococcota</taxon>
        <taxon>Deinococci</taxon>
        <taxon>Thermales</taxon>
        <taxon>Thermaceae</taxon>
        <taxon>Meiothermus</taxon>
    </lineage>
</organism>
<evidence type="ECO:0000313" key="2">
    <source>
        <dbReference type="Proteomes" id="UP000263013"/>
    </source>
</evidence>
<evidence type="ECO:0000313" key="1">
    <source>
        <dbReference type="EMBL" id="AWR86516.1"/>
    </source>
</evidence>
<evidence type="ECO:0008006" key="3">
    <source>
        <dbReference type="Google" id="ProtNLM"/>
    </source>
</evidence>
<reference evidence="1 2" key="1">
    <citation type="submission" date="2017-05" db="EMBL/GenBank/DDBJ databases">
        <title>Complete genome sequence of Meiothermus taiwanensis WR-220.</title>
        <authorList>
            <person name="Wu W.-L."/>
            <person name="Lo W.-S."/>
            <person name="Kuo C.-H."/>
            <person name="Wu S.-H."/>
        </authorList>
    </citation>
    <scope>NUCLEOTIDE SEQUENCE [LARGE SCALE GENOMIC DNA]</scope>
    <source>
        <strain evidence="1 2">WR-220</strain>
    </source>
</reference>
<sequence>MRFWRWVPAILLLLLVGLPAFPPLISYVLQEGLKAANFTGRWQAVGGYLLGGLELRGVELEGNGLRLEAQRLRIGYNLLSLQRRELPLRILAEEGEVFLRWEAIIPEQRQPGAPRPFSCG</sequence>
<keyword evidence="2" id="KW-1185">Reference proteome</keyword>
<protein>
    <recommendedName>
        <fullName evidence="3">Translocation/assembly module TamB</fullName>
    </recommendedName>
</protein>
<dbReference type="RefSeq" id="WP_245453138.1">
    <property type="nucleotide sequence ID" value="NZ_CP021130.1"/>
</dbReference>
<dbReference type="Proteomes" id="UP000263013">
    <property type="component" value="Chromosome"/>
</dbReference>